<feature type="transmembrane region" description="Helical" evidence="8">
    <location>
        <begin position="20"/>
        <end position="41"/>
    </location>
</feature>
<dbReference type="GO" id="GO:0016776">
    <property type="term" value="F:phosphotransferase activity, phosphate group as acceptor"/>
    <property type="evidence" value="ECO:0007669"/>
    <property type="project" value="TreeGrafter"/>
</dbReference>
<dbReference type="RefSeq" id="WP_166228881.1">
    <property type="nucleotide sequence ID" value="NZ_CP049989.1"/>
</dbReference>
<evidence type="ECO:0000256" key="8">
    <source>
        <dbReference type="SAM" id="Phobius"/>
    </source>
</evidence>
<keyword evidence="6 8" id="KW-1133">Transmembrane helix</keyword>
<organism evidence="11 12">
    <name type="scientific">Hydrogenophaga crocea</name>
    <dbReference type="NCBI Taxonomy" id="2716225"/>
    <lineage>
        <taxon>Bacteria</taxon>
        <taxon>Pseudomonadati</taxon>
        <taxon>Pseudomonadota</taxon>
        <taxon>Betaproteobacteria</taxon>
        <taxon>Burkholderiales</taxon>
        <taxon>Comamonadaceae</taxon>
        <taxon>Hydrogenophaga</taxon>
    </lineage>
</organism>
<feature type="transmembrane region" description="Helical" evidence="8">
    <location>
        <begin position="132"/>
        <end position="153"/>
    </location>
</feature>
<gene>
    <name evidence="11" type="ORF">G9Q37_16590</name>
</gene>
<dbReference type="CDD" id="cd16017">
    <property type="entry name" value="LptA"/>
    <property type="match status" value="1"/>
</dbReference>
<dbReference type="EMBL" id="CP049989">
    <property type="protein sequence ID" value="QIM53654.1"/>
    <property type="molecule type" value="Genomic_DNA"/>
</dbReference>
<evidence type="ECO:0000256" key="1">
    <source>
        <dbReference type="ARBA" id="ARBA00004429"/>
    </source>
</evidence>
<dbReference type="GO" id="GO:0005886">
    <property type="term" value="C:plasma membrane"/>
    <property type="evidence" value="ECO:0007669"/>
    <property type="project" value="UniProtKB-SubCell"/>
</dbReference>
<dbReference type="Proteomes" id="UP000503162">
    <property type="component" value="Chromosome"/>
</dbReference>
<evidence type="ECO:0000256" key="5">
    <source>
        <dbReference type="ARBA" id="ARBA00022692"/>
    </source>
</evidence>
<evidence type="ECO:0000259" key="9">
    <source>
        <dbReference type="Pfam" id="PF00884"/>
    </source>
</evidence>
<dbReference type="AlphaFoldDB" id="A0A6G8IKD4"/>
<feature type="domain" description="Sulfatase N-terminal" evidence="9">
    <location>
        <begin position="249"/>
        <end position="549"/>
    </location>
</feature>
<dbReference type="InterPro" id="IPR017850">
    <property type="entry name" value="Alkaline_phosphatase_core_sf"/>
</dbReference>
<reference evidence="11 12" key="1">
    <citation type="submission" date="2020-03" db="EMBL/GenBank/DDBJ databases">
        <title>Hydrogenophaga sp. nov. isolated from cyanobacterial mat.</title>
        <authorList>
            <person name="Thorat V."/>
            <person name="Kirdat K."/>
            <person name="Tiwarekar B."/>
            <person name="Costa E.D."/>
            <person name="Yadav A."/>
        </authorList>
    </citation>
    <scope>NUCLEOTIDE SEQUENCE [LARGE SCALE GENOMIC DNA]</scope>
    <source>
        <strain evidence="11 12">BA0156</strain>
    </source>
</reference>
<evidence type="ECO:0000313" key="11">
    <source>
        <dbReference type="EMBL" id="QIM53654.1"/>
    </source>
</evidence>
<dbReference type="InterPro" id="IPR012549">
    <property type="entry name" value="EptA-like_N"/>
</dbReference>
<dbReference type="PANTHER" id="PTHR30443">
    <property type="entry name" value="INNER MEMBRANE PROTEIN"/>
    <property type="match status" value="1"/>
</dbReference>
<proteinExistence type="predicted"/>
<keyword evidence="12" id="KW-1185">Reference proteome</keyword>
<sequence>MQIRSPLTWWRFADADRTRAPGAAAGPALFVWGIALWLATVGNLPLWQHINGLGGTLAQRAALIVGLGLVVAGGSAALLWLLAWPRVFRVAASVLLLVAGANSYFMWQYGVVMDPTMLANALNTDAREVRDLLTWQLPAALLAVAGLPLWALWRRAPLWGRAWPRVRRNALGVLGGLALTVVVALLSYQGLASLMRNHKELRYMANPLNTVYSVTRVAANRLPRQVKPLLPVGEDAVLGASYTHQARPPLLVLVVGETARAQNFGLNGYARDTTPALARWQATGALVNFSQVRSCGTNTLVSVPCLFSPLTRAEGGDQPPEHQNLLDVLQRAGLAVLWLDNQAGCKGVCDRVPHAFAGDHPVPGLCEGSECLDAALLDGLDQRIAALDPQRSARGVVVVMHQMGSHGPAYSLRAPAERKPFMPECRSATLSDCPREQLLNAYDNSIAYTDHFLDLTLQWLKGQADRGSFDTGLIYVSDHGESLGENGLYLHGVPYAFAPDQQTHVPMVAWFSNGLRERAGLSLDCLRQRAAEPVSHDNYFHSVLGLMDVRTRARLPALDALSPCARSAG</sequence>
<keyword evidence="4 11" id="KW-0808">Transferase</keyword>
<evidence type="ECO:0000256" key="4">
    <source>
        <dbReference type="ARBA" id="ARBA00022679"/>
    </source>
</evidence>
<protein>
    <submittedName>
        <fullName evidence="11">Phosphoethanolamine--lipid A transferase</fullName>
    </submittedName>
</protein>
<dbReference type="KEGG" id="hcz:G9Q37_16590"/>
<dbReference type="GO" id="GO:0009244">
    <property type="term" value="P:lipopolysaccharide core region biosynthetic process"/>
    <property type="evidence" value="ECO:0007669"/>
    <property type="project" value="TreeGrafter"/>
</dbReference>
<dbReference type="NCBIfam" id="NF028537">
    <property type="entry name" value="P_eth_NH2_trans"/>
    <property type="match status" value="1"/>
</dbReference>
<comment type="subcellular location">
    <subcellularLocation>
        <location evidence="1">Cell inner membrane</location>
        <topology evidence="1">Multi-pass membrane protein</topology>
    </subcellularLocation>
</comment>
<evidence type="ECO:0000256" key="2">
    <source>
        <dbReference type="ARBA" id="ARBA00022475"/>
    </source>
</evidence>
<dbReference type="InterPro" id="IPR058130">
    <property type="entry name" value="PEA_transf_C"/>
</dbReference>
<evidence type="ECO:0000256" key="3">
    <source>
        <dbReference type="ARBA" id="ARBA00022519"/>
    </source>
</evidence>
<evidence type="ECO:0000313" key="12">
    <source>
        <dbReference type="Proteomes" id="UP000503162"/>
    </source>
</evidence>
<name>A0A6G8IKD4_9BURK</name>
<feature type="transmembrane region" description="Helical" evidence="8">
    <location>
        <begin position="90"/>
        <end position="112"/>
    </location>
</feature>
<feature type="transmembrane region" description="Helical" evidence="8">
    <location>
        <begin position="173"/>
        <end position="191"/>
    </location>
</feature>
<accession>A0A6G8IKD4</accession>
<feature type="transmembrane region" description="Helical" evidence="8">
    <location>
        <begin position="61"/>
        <end position="83"/>
    </location>
</feature>
<dbReference type="InterPro" id="IPR040423">
    <property type="entry name" value="PEA_transferase"/>
</dbReference>
<evidence type="ECO:0000256" key="7">
    <source>
        <dbReference type="ARBA" id="ARBA00023136"/>
    </source>
</evidence>
<dbReference type="Pfam" id="PF08019">
    <property type="entry name" value="EptA_B_N"/>
    <property type="match status" value="1"/>
</dbReference>
<keyword evidence="3" id="KW-0997">Cell inner membrane</keyword>
<dbReference type="SUPFAM" id="SSF53649">
    <property type="entry name" value="Alkaline phosphatase-like"/>
    <property type="match status" value="1"/>
</dbReference>
<dbReference type="Gene3D" id="3.40.720.10">
    <property type="entry name" value="Alkaline Phosphatase, subunit A"/>
    <property type="match status" value="1"/>
</dbReference>
<feature type="domain" description="Phosphoethanolamine transferase N-terminal" evidence="10">
    <location>
        <begin position="76"/>
        <end position="221"/>
    </location>
</feature>
<evidence type="ECO:0000259" key="10">
    <source>
        <dbReference type="Pfam" id="PF08019"/>
    </source>
</evidence>
<dbReference type="PANTHER" id="PTHR30443:SF0">
    <property type="entry name" value="PHOSPHOETHANOLAMINE TRANSFERASE EPTA"/>
    <property type="match status" value="1"/>
</dbReference>
<keyword evidence="5 8" id="KW-0812">Transmembrane</keyword>
<keyword evidence="7 8" id="KW-0472">Membrane</keyword>
<dbReference type="InterPro" id="IPR000917">
    <property type="entry name" value="Sulfatase_N"/>
</dbReference>
<dbReference type="Pfam" id="PF00884">
    <property type="entry name" value="Sulfatase"/>
    <property type="match status" value="1"/>
</dbReference>
<evidence type="ECO:0000256" key="6">
    <source>
        <dbReference type="ARBA" id="ARBA00022989"/>
    </source>
</evidence>
<keyword evidence="2" id="KW-1003">Cell membrane</keyword>